<protein>
    <recommendedName>
        <fullName evidence="3">DUF721 domain-containing protein</fullName>
    </recommendedName>
</protein>
<evidence type="ECO:0000313" key="1">
    <source>
        <dbReference type="EMBL" id="SNS23614.1"/>
    </source>
</evidence>
<organism evidence="1 2">
    <name type="scientific">Granulicella rosea</name>
    <dbReference type="NCBI Taxonomy" id="474952"/>
    <lineage>
        <taxon>Bacteria</taxon>
        <taxon>Pseudomonadati</taxon>
        <taxon>Acidobacteriota</taxon>
        <taxon>Terriglobia</taxon>
        <taxon>Terriglobales</taxon>
        <taxon>Acidobacteriaceae</taxon>
        <taxon>Granulicella</taxon>
    </lineage>
</organism>
<dbReference type="RefSeq" id="WP_089406451.1">
    <property type="nucleotide sequence ID" value="NZ_FZOU01000001.1"/>
</dbReference>
<reference evidence="1 2" key="1">
    <citation type="submission" date="2017-06" db="EMBL/GenBank/DDBJ databases">
        <authorList>
            <person name="Kim H.J."/>
            <person name="Triplett B.A."/>
        </authorList>
    </citation>
    <scope>NUCLEOTIDE SEQUENCE [LARGE SCALE GENOMIC DNA]</scope>
    <source>
        <strain evidence="1 2">DSM 18704</strain>
    </source>
</reference>
<evidence type="ECO:0000313" key="2">
    <source>
        <dbReference type="Proteomes" id="UP000198356"/>
    </source>
</evidence>
<proteinExistence type="predicted"/>
<gene>
    <name evidence="1" type="ORF">SAMN05421770_101109</name>
</gene>
<sequence>MDSMRDILKQQLGRSLRSMPDLDRLAAAWPVACGRAMAERGQVVGFTDGVIQVAVSDVTWLKQMISMHGTLERELARIAGVKSAGIHFELKK</sequence>
<dbReference type="Proteomes" id="UP000198356">
    <property type="component" value="Unassembled WGS sequence"/>
</dbReference>
<accession>A0A239CVQ0</accession>
<dbReference type="AlphaFoldDB" id="A0A239CVQ0"/>
<keyword evidence="2" id="KW-1185">Reference proteome</keyword>
<dbReference type="Pfam" id="PF05258">
    <property type="entry name" value="DciA"/>
    <property type="match status" value="1"/>
</dbReference>
<dbReference type="OrthoDB" id="122894at2"/>
<dbReference type="EMBL" id="FZOU01000001">
    <property type="protein sequence ID" value="SNS23614.1"/>
    <property type="molecule type" value="Genomic_DNA"/>
</dbReference>
<dbReference type="InterPro" id="IPR007922">
    <property type="entry name" value="DciA-like"/>
</dbReference>
<name>A0A239CVQ0_9BACT</name>
<evidence type="ECO:0008006" key="3">
    <source>
        <dbReference type="Google" id="ProtNLM"/>
    </source>
</evidence>